<evidence type="ECO:0000313" key="3">
    <source>
        <dbReference type="Proteomes" id="UP000265520"/>
    </source>
</evidence>
<proteinExistence type="predicted"/>
<keyword evidence="2" id="KW-0808">Transferase</keyword>
<reference evidence="2 3" key="1">
    <citation type="journal article" date="2018" name="Front. Plant Sci.">
        <title>Red Clover (Trifolium pratense) and Zigzag Clover (T. medium) - A Picture of Genomic Similarities and Differences.</title>
        <authorList>
            <person name="Dluhosova J."/>
            <person name="Istvanek J."/>
            <person name="Nedelnik J."/>
            <person name="Repkova J."/>
        </authorList>
    </citation>
    <scope>NUCLEOTIDE SEQUENCE [LARGE SCALE GENOMIC DNA]</scope>
    <source>
        <strain evidence="3">cv. 10/8</strain>
        <tissue evidence="2">Leaf</tissue>
    </source>
</reference>
<feature type="non-terminal residue" evidence="2">
    <location>
        <position position="254"/>
    </location>
</feature>
<organism evidence="2 3">
    <name type="scientific">Trifolium medium</name>
    <dbReference type="NCBI Taxonomy" id="97028"/>
    <lineage>
        <taxon>Eukaryota</taxon>
        <taxon>Viridiplantae</taxon>
        <taxon>Streptophyta</taxon>
        <taxon>Embryophyta</taxon>
        <taxon>Tracheophyta</taxon>
        <taxon>Spermatophyta</taxon>
        <taxon>Magnoliopsida</taxon>
        <taxon>eudicotyledons</taxon>
        <taxon>Gunneridae</taxon>
        <taxon>Pentapetalae</taxon>
        <taxon>rosids</taxon>
        <taxon>fabids</taxon>
        <taxon>Fabales</taxon>
        <taxon>Fabaceae</taxon>
        <taxon>Papilionoideae</taxon>
        <taxon>50 kb inversion clade</taxon>
        <taxon>NPAAA clade</taxon>
        <taxon>Hologalegina</taxon>
        <taxon>IRL clade</taxon>
        <taxon>Trifolieae</taxon>
        <taxon>Trifolium</taxon>
    </lineage>
</organism>
<evidence type="ECO:0000256" key="1">
    <source>
        <dbReference type="SAM" id="MobiDB-lite"/>
    </source>
</evidence>
<dbReference type="GO" id="GO:0016740">
    <property type="term" value="F:transferase activity"/>
    <property type="evidence" value="ECO:0007669"/>
    <property type="project" value="UniProtKB-KW"/>
</dbReference>
<dbReference type="AlphaFoldDB" id="A0A392P0R1"/>
<dbReference type="EMBL" id="LXQA010058213">
    <property type="protein sequence ID" value="MCI05294.1"/>
    <property type="molecule type" value="Genomic_DNA"/>
</dbReference>
<sequence>VEDFTDRSENVARAVRDKGFQTIYKCIQNSIDYLSRFLNSEIQGIELMDHLFGKPKVSTLGVEGVSTLGVEGTSTSNINEKKNNPPALQNPRPSKKRHFRPSKPEGTDQLHVPPSSNVPNGLPSMVSTLGVEGTSTSNINENKNNPRTLQTPRPPKKTRLVKNKVRDLQQTESSGTAQVHVPPSSNPLTLQTPRPPKKTHLVKNQVRDLQRTGPSGTAQVHVPPRSNPPTFQNSYPPENRYLVNNHVRDFQQTE</sequence>
<keyword evidence="3" id="KW-1185">Reference proteome</keyword>
<feature type="compositionally biased region" description="Polar residues" evidence="1">
    <location>
        <begin position="133"/>
        <end position="151"/>
    </location>
</feature>
<feature type="non-terminal residue" evidence="2">
    <location>
        <position position="1"/>
    </location>
</feature>
<dbReference type="Proteomes" id="UP000265520">
    <property type="component" value="Unassembled WGS sequence"/>
</dbReference>
<name>A0A392P0R1_9FABA</name>
<evidence type="ECO:0000313" key="2">
    <source>
        <dbReference type="EMBL" id="MCI05294.1"/>
    </source>
</evidence>
<accession>A0A392P0R1</accession>
<comment type="caution">
    <text evidence="2">The sequence shown here is derived from an EMBL/GenBank/DDBJ whole genome shotgun (WGS) entry which is preliminary data.</text>
</comment>
<protein>
    <submittedName>
        <fullName evidence="2">Nucleotidyltransferase family protein</fullName>
    </submittedName>
</protein>
<feature type="compositionally biased region" description="Basic residues" evidence="1">
    <location>
        <begin position="154"/>
        <end position="163"/>
    </location>
</feature>
<feature type="region of interest" description="Disordered" evidence="1">
    <location>
        <begin position="71"/>
        <end position="239"/>
    </location>
</feature>